<dbReference type="EMBL" id="CM003536">
    <property type="protein sequence ID" value="RCV41279.1"/>
    <property type="molecule type" value="Genomic_DNA"/>
</dbReference>
<organism evidence="1">
    <name type="scientific">Setaria italica</name>
    <name type="common">Foxtail millet</name>
    <name type="synonym">Panicum italicum</name>
    <dbReference type="NCBI Taxonomy" id="4555"/>
    <lineage>
        <taxon>Eukaryota</taxon>
        <taxon>Viridiplantae</taxon>
        <taxon>Streptophyta</taxon>
        <taxon>Embryophyta</taxon>
        <taxon>Tracheophyta</taxon>
        <taxon>Spermatophyta</taxon>
        <taxon>Magnoliopsida</taxon>
        <taxon>Liliopsida</taxon>
        <taxon>Poales</taxon>
        <taxon>Poaceae</taxon>
        <taxon>PACMAD clade</taxon>
        <taxon>Panicoideae</taxon>
        <taxon>Panicodae</taxon>
        <taxon>Paniceae</taxon>
        <taxon>Cenchrinae</taxon>
        <taxon>Setaria</taxon>
    </lineage>
</organism>
<reference evidence="1" key="2">
    <citation type="submission" date="2015-07" db="EMBL/GenBank/DDBJ databases">
        <authorList>
            <person name="Noorani M."/>
        </authorList>
    </citation>
    <scope>NUCLEOTIDE SEQUENCE</scope>
    <source>
        <strain evidence="1">Yugu1</strain>
    </source>
</reference>
<evidence type="ECO:0000313" key="1">
    <source>
        <dbReference type="EMBL" id="RCV41279.1"/>
    </source>
</evidence>
<dbReference type="OrthoDB" id="10510612at2759"/>
<name>A0A368SFR2_SETIT</name>
<accession>A0A368SFR2</accession>
<dbReference type="AlphaFoldDB" id="A0A368SFR2"/>
<gene>
    <name evidence="1" type="ORF">SETIT_9G123300v2</name>
</gene>
<reference evidence="1" key="1">
    <citation type="journal article" date="2012" name="Nat. Biotechnol.">
        <title>Reference genome sequence of the model plant Setaria.</title>
        <authorList>
            <person name="Bennetzen J.L."/>
            <person name="Schmutz J."/>
            <person name="Wang H."/>
            <person name="Percifield R."/>
            <person name="Hawkins J."/>
            <person name="Pontaroli A.C."/>
            <person name="Estep M."/>
            <person name="Feng L."/>
            <person name="Vaughn J.N."/>
            <person name="Grimwood J."/>
            <person name="Jenkins J."/>
            <person name="Barry K."/>
            <person name="Lindquist E."/>
            <person name="Hellsten U."/>
            <person name="Deshpande S."/>
            <person name="Wang X."/>
            <person name="Wu X."/>
            <person name="Mitros T."/>
            <person name="Triplett J."/>
            <person name="Yang X."/>
            <person name="Ye C.Y."/>
            <person name="Mauro-Herrera M."/>
            <person name="Wang L."/>
            <person name="Li P."/>
            <person name="Sharma M."/>
            <person name="Sharma R."/>
            <person name="Ronald P.C."/>
            <person name="Panaud O."/>
            <person name="Kellogg E.A."/>
            <person name="Brutnell T.P."/>
            <person name="Doust A.N."/>
            <person name="Tuskan G.A."/>
            <person name="Rokhsar D."/>
            <person name="Devos K.M."/>
        </authorList>
    </citation>
    <scope>NUCLEOTIDE SEQUENCE [LARGE SCALE GENOMIC DNA]</scope>
    <source>
        <strain evidence="1">Yugu1</strain>
    </source>
</reference>
<sequence>MVYPLQRKEGGRDQWWEADAAIGGEEINGRFLYLLVSPSRPARKLLGQRISNLFRRSSRVLFAGDLLGLMSYATILNWDWSSELTIY</sequence>
<protein>
    <submittedName>
        <fullName evidence="1">Uncharacterized protein</fullName>
    </submittedName>
</protein>
<proteinExistence type="predicted"/>